<feature type="chain" id="PRO_5043023863" evidence="1">
    <location>
        <begin position="28"/>
        <end position="318"/>
    </location>
</feature>
<dbReference type="RefSeq" id="WP_208344482.1">
    <property type="nucleotide sequence ID" value="NZ_CAWQFN010000507.1"/>
</dbReference>
<proteinExistence type="predicted"/>
<sequence>MPIKALAPMGSAALTIFLALLPSTIQAQQATVFKSSTGKVFLYGMQPHSKVSVDIQGDFTETIKANSCGLVVIRPSSTFSLGTFSIDGQTINSSSITSVRSLLFDCTQMTNYPAVFKTSTGEVAIKKTPGTNYTVTYLNHKVTRQVQVNSCGYAVLKNVTISSLNLPTATGGRADFAYTSLPSAKPLSCVKGVLYFPVGFDPKSAIASSTAQSTTTTSNTAATTQQTTTISSQTAQPVAVKSGNSLIISSIPPGTYTVTNYSNPQQSKVYTVTLKGCLVSDRTTIGSPSKFLVSRQGLTFPIDWASLTTIPGAAVPQC</sequence>
<comment type="caution">
    <text evidence="2">The sequence shown here is derived from an EMBL/GenBank/DDBJ whole genome shotgun (WGS) entry which is preliminary data.</text>
</comment>
<organism evidence="2 3">
    <name type="scientific">Aetokthonos hydrillicola Thurmond2011</name>
    <dbReference type="NCBI Taxonomy" id="2712845"/>
    <lineage>
        <taxon>Bacteria</taxon>
        <taxon>Bacillati</taxon>
        <taxon>Cyanobacteriota</taxon>
        <taxon>Cyanophyceae</taxon>
        <taxon>Nostocales</taxon>
        <taxon>Hapalosiphonaceae</taxon>
        <taxon>Aetokthonos</taxon>
    </lineage>
</organism>
<dbReference type="AlphaFoldDB" id="A0AAP5MDA2"/>
<evidence type="ECO:0000256" key="1">
    <source>
        <dbReference type="SAM" id="SignalP"/>
    </source>
</evidence>
<gene>
    <name evidence="2" type="ORF">G7B40_037920</name>
</gene>
<reference evidence="3" key="1">
    <citation type="journal article" date="2021" name="Science">
        <title>Hunting the eagle killer: A cyanobacterial neurotoxin causes vacuolar myelinopathy.</title>
        <authorList>
            <person name="Breinlinger S."/>
            <person name="Phillips T.J."/>
            <person name="Haram B.N."/>
            <person name="Mares J."/>
            <person name="Martinez Yerena J.A."/>
            <person name="Hrouzek P."/>
            <person name="Sobotka R."/>
            <person name="Henderson W.M."/>
            <person name="Schmieder P."/>
            <person name="Williams S.M."/>
            <person name="Lauderdale J.D."/>
            <person name="Wilde H.D."/>
            <person name="Gerrin W."/>
            <person name="Kust A."/>
            <person name="Washington J.W."/>
            <person name="Wagner C."/>
            <person name="Geier B."/>
            <person name="Liebeke M."/>
            <person name="Enke H."/>
            <person name="Niedermeyer T.H.J."/>
            <person name="Wilde S.B."/>
        </authorList>
    </citation>
    <scope>NUCLEOTIDE SEQUENCE [LARGE SCALE GENOMIC DNA]</scope>
    <source>
        <strain evidence="3">Thurmond2011</strain>
    </source>
</reference>
<accession>A0AAP5MDA2</accession>
<dbReference type="Proteomes" id="UP000667802">
    <property type="component" value="Unassembled WGS sequence"/>
</dbReference>
<evidence type="ECO:0000313" key="2">
    <source>
        <dbReference type="EMBL" id="MDR9900287.1"/>
    </source>
</evidence>
<feature type="signal peptide" evidence="1">
    <location>
        <begin position="1"/>
        <end position="27"/>
    </location>
</feature>
<dbReference type="EMBL" id="JAALHA020000032">
    <property type="protein sequence ID" value="MDR9900287.1"/>
    <property type="molecule type" value="Genomic_DNA"/>
</dbReference>
<name>A0AAP5MDA2_9CYAN</name>
<protein>
    <submittedName>
        <fullName evidence="2">Uncharacterized protein</fullName>
    </submittedName>
</protein>
<evidence type="ECO:0000313" key="3">
    <source>
        <dbReference type="Proteomes" id="UP000667802"/>
    </source>
</evidence>
<keyword evidence="3" id="KW-1185">Reference proteome</keyword>
<keyword evidence="1" id="KW-0732">Signal</keyword>